<dbReference type="InterPro" id="IPR023214">
    <property type="entry name" value="HAD_sf"/>
</dbReference>
<dbReference type="PANTHER" id="PTHR10000">
    <property type="entry name" value="PHOSPHOSERINE PHOSPHATASE"/>
    <property type="match status" value="1"/>
</dbReference>
<dbReference type="SUPFAM" id="SSF56784">
    <property type="entry name" value="HAD-like"/>
    <property type="match status" value="1"/>
</dbReference>
<dbReference type="InterPro" id="IPR000150">
    <property type="entry name" value="Cof"/>
</dbReference>
<protein>
    <submittedName>
        <fullName evidence="1">Cof-type HAD-IIB family hydrolase</fullName>
    </submittedName>
</protein>
<organism evidence="1 2">
    <name type="scientific">Candidatus Microbacterium phytovorans</name>
    <dbReference type="NCBI Taxonomy" id="3121374"/>
    <lineage>
        <taxon>Bacteria</taxon>
        <taxon>Bacillati</taxon>
        <taxon>Actinomycetota</taxon>
        <taxon>Actinomycetes</taxon>
        <taxon>Micrococcales</taxon>
        <taxon>Microbacteriaceae</taxon>
        <taxon>Microbacterium</taxon>
    </lineage>
</organism>
<dbReference type="GO" id="GO:0016791">
    <property type="term" value="F:phosphatase activity"/>
    <property type="evidence" value="ECO:0007669"/>
    <property type="project" value="TreeGrafter"/>
</dbReference>
<dbReference type="AlphaFoldDB" id="A0AAJ5VYT2"/>
<dbReference type="Gene3D" id="3.30.1240.10">
    <property type="match status" value="1"/>
</dbReference>
<proteinExistence type="predicted"/>
<dbReference type="PANTHER" id="PTHR10000:SF25">
    <property type="entry name" value="PHOSPHATASE YKRA-RELATED"/>
    <property type="match status" value="1"/>
</dbReference>
<dbReference type="Gene3D" id="3.40.50.1000">
    <property type="entry name" value="HAD superfamily/HAD-like"/>
    <property type="match status" value="1"/>
</dbReference>
<dbReference type="InterPro" id="IPR036412">
    <property type="entry name" value="HAD-like_sf"/>
</dbReference>
<evidence type="ECO:0000313" key="1">
    <source>
        <dbReference type="EMBL" id="WEK12881.1"/>
    </source>
</evidence>
<sequence length="302" mass="31972">MTSPASSQRIVFIDIDGTILEHGSVIAPSTVTAIRTARARGHLVYLCTGRADGDIHPDVRAIGFDGAITNGGAFATRDGELVVRHTMPRGDVERLIRYFEDGGIQYFLQSHERVYASAGIVDLMGDFLRQRAERRAEDLAHLGAAHGAHGDARSGDDLLGSVLQEAAERYGDVSEAPLDEIAKATFVSDRSDGVDRMQADLGDRFHVIPGSIPLPGGSNGEISMRGTTKGAAIVEILDMLGLDPALAVGIGDSWNDVEMFEVCGTSVAMAGADPQLQALADRVTTGVLDDGVHNALVALDLI</sequence>
<dbReference type="Proteomes" id="UP001213972">
    <property type="component" value="Chromosome"/>
</dbReference>
<evidence type="ECO:0000313" key="2">
    <source>
        <dbReference type="Proteomes" id="UP001213972"/>
    </source>
</evidence>
<dbReference type="EMBL" id="CP119321">
    <property type="protein sequence ID" value="WEK12881.1"/>
    <property type="molecule type" value="Genomic_DNA"/>
</dbReference>
<keyword evidence="1" id="KW-0378">Hydrolase</keyword>
<dbReference type="GO" id="GO:0000287">
    <property type="term" value="F:magnesium ion binding"/>
    <property type="evidence" value="ECO:0007669"/>
    <property type="project" value="TreeGrafter"/>
</dbReference>
<accession>A0AAJ5VYT2</accession>
<dbReference type="Pfam" id="PF08282">
    <property type="entry name" value="Hydrolase_3"/>
    <property type="match status" value="1"/>
</dbReference>
<gene>
    <name evidence="1" type="ORF">P0Y48_10445</name>
</gene>
<reference evidence="1" key="1">
    <citation type="submission" date="2023-03" db="EMBL/GenBank/DDBJ databases">
        <title>Andean soil-derived lignocellulolytic bacterial consortium as a source of novel taxa and putative plastic-active enzymes.</title>
        <authorList>
            <person name="Diaz-Garcia L."/>
            <person name="Chuvochina M."/>
            <person name="Feuerriegel G."/>
            <person name="Bunk B."/>
            <person name="Sproer C."/>
            <person name="Streit W.R."/>
            <person name="Rodriguez L.M."/>
            <person name="Overmann J."/>
            <person name="Jimenez D.J."/>
        </authorList>
    </citation>
    <scope>NUCLEOTIDE SEQUENCE</scope>
    <source>
        <strain evidence="1">MAG 4610</strain>
    </source>
</reference>
<dbReference type="NCBIfam" id="TIGR00099">
    <property type="entry name" value="Cof-subfamily"/>
    <property type="match status" value="1"/>
</dbReference>
<dbReference type="GO" id="GO:0005829">
    <property type="term" value="C:cytosol"/>
    <property type="evidence" value="ECO:0007669"/>
    <property type="project" value="TreeGrafter"/>
</dbReference>
<name>A0AAJ5VYT2_9MICO</name>